<accession>X5A1E6</accession>
<dbReference type="EMBL" id="CP004078">
    <property type="protein sequence ID" value="AHV98198.1"/>
    <property type="molecule type" value="Genomic_DNA"/>
</dbReference>
<organism evidence="1 2">
    <name type="scientific">Paenibacillus sabinae T27</name>
    <dbReference type="NCBI Taxonomy" id="1268072"/>
    <lineage>
        <taxon>Bacteria</taxon>
        <taxon>Bacillati</taxon>
        <taxon>Bacillota</taxon>
        <taxon>Bacilli</taxon>
        <taxon>Bacillales</taxon>
        <taxon>Paenibacillaceae</taxon>
        <taxon>Paenibacillus</taxon>
    </lineage>
</organism>
<dbReference type="Proteomes" id="UP000019772">
    <property type="component" value="Chromosome"/>
</dbReference>
<keyword evidence="2" id="KW-1185">Reference proteome</keyword>
<evidence type="ECO:0000313" key="1">
    <source>
        <dbReference type="EMBL" id="AHV98198.1"/>
    </source>
</evidence>
<dbReference type="KEGG" id="psab:PSAB_16455"/>
<dbReference type="AlphaFoldDB" id="X5A1E6"/>
<proteinExistence type="predicted"/>
<dbReference type="OrthoDB" id="2631753at2"/>
<dbReference type="RefSeq" id="WP_025335693.1">
    <property type="nucleotide sequence ID" value="NZ_CP004078.1"/>
</dbReference>
<sequence length="67" mass="7668">MNNQVGRTRRTGLFLSGKPDHIRKELLALQQRYGPDMPLSYVLSLYTPEYTRLTPENRLLPAAPQAI</sequence>
<gene>
    <name evidence="1" type="ORF">PSAB_16455</name>
</gene>
<evidence type="ECO:0000313" key="2">
    <source>
        <dbReference type="Proteomes" id="UP000019772"/>
    </source>
</evidence>
<dbReference type="HOGENOM" id="CLU_2808431_0_0_9"/>
<name>X5A1E6_9BACL</name>
<dbReference type="PATRIC" id="fig|1268072.3.peg.3394"/>
<dbReference type="STRING" id="1268072.PSAB_16455"/>
<protein>
    <submittedName>
        <fullName evidence="1">Uncharacterized protein</fullName>
    </submittedName>
</protein>
<reference evidence="1 2" key="1">
    <citation type="journal article" date="2014" name="PLoS Genet.">
        <title>Comparative Genomic Analysis of N2-Fixing and Non-N2-Fixing Paenibacillus spp.: Organization, Evolution and Expression of the Nitrogen Fixation Genes.</title>
        <authorList>
            <person name="Xie J.B."/>
            <person name="Du Z."/>
            <person name="Bai L."/>
            <person name="Tian C."/>
            <person name="Zhang Y."/>
            <person name="Xie J.Y."/>
            <person name="Wang T."/>
            <person name="Liu X."/>
            <person name="Chen X."/>
            <person name="Cheng Q."/>
            <person name="Chen S."/>
            <person name="Li J."/>
        </authorList>
    </citation>
    <scope>NUCLEOTIDE SEQUENCE [LARGE SCALE GENOMIC DNA]</scope>
    <source>
        <strain evidence="1 2">T27</strain>
    </source>
</reference>
<dbReference type="eggNOG" id="ENOG50307HV">
    <property type="taxonomic scope" value="Bacteria"/>
</dbReference>